<evidence type="ECO:0000313" key="2">
    <source>
        <dbReference type="EMBL" id="GBL76037.1"/>
    </source>
</evidence>
<gene>
    <name evidence="2" type="ORF">AVEN_234349_1</name>
</gene>
<evidence type="ECO:0000313" key="3">
    <source>
        <dbReference type="Proteomes" id="UP000499080"/>
    </source>
</evidence>
<organism evidence="2 3">
    <name type="scientific">Araneus ventricosus</name>
    <name type="common">Orbweaver spider</name>
    <name type="synonym">Epeira ventricosa</name>
    <dbReference type="NCBI Taxonomy" id="182803"/>
    <lineage>
        <taxon>Eukaryota</taxon>
        <taxon>Metazoa</taxon>
        <taxon>Ecdysozoa</taxon>
        <taxon>Arthropoda</taxon>
        <taxon>Chelicerata</taxon>
        <taxon>Arachnida</taxon>
        <taxon>Araneae</taxon>
        <taxon>Araneomorphae</taxon>
        <taxon>Entelegynae</taxon>
        <taxon>Araneoidea</taxon>
        <taxon>Araneidae</taxon>
        <taxon>Araneus</taxon>
    </lineage>
</organism>
<dbReference type="Proteomes" id="UP000499080">
    <property type="component" value="Unassembled WGS sequence"/>
</dbReference>
<feature type="compositionally biased region" description="Polar residues" evidence="1">
    <location>
        <begin position="1"/>
        <end position="12"/>
    </location>
</feature>
<sequence length="84" mass="9172">MLASVVKSQNPGEFQHLDSRSKKSDCAPALLHLKRKTVRPEDESGRAVMRLTPGVSLGKPRIRIAAGGCRTLLHVPALLQMSRT</sequence>
<accession>A0A4Y2A904</accession>
<reference evidence="2 3" key="1">
    <citation type="journal article" date="2019" name="Sci. Rep.">
        <title>Orb-weaving spider Araneus ventricosus genome elucidates the spidroin gene catalogue.</title>
        <authorList>
            <person name="Kono N."/>
            <person name="Nakamura H."/>
            <person name="Ohtoshi R."/>
            <person name="Moran D.A.P."/>
            <person name="Shinohara A."/>
            <person name="Yoshida Y."/>
            <person name="Fujiwara M."/>
            <person name="Mori M."/>
            <person name="Tomita M."/>
            <person name="Arakawa K."/>
        </authorList>
    </citation>
    <scope>NUCLEOTIDE SEQUENCE [LARGE SCALE GENOMIC DNA]</scope>
</reference>
<evidence type="ECO:0000256" key="1">
    <source>
        <dbReference type="SAM" id="MobiDB-lite"/>
    </source>
</evidence>
<name>A0A4Y2A904_ARAVE</name>
<feature type="region of interest" description="Disordered" evidence="1">
    <location>
        <begin position="1"/>
        <end position="25"/>
    </location>
</feature>
<dbReference type="EMBL" id="BGPR01000009">
    <property type="protein sequence ID" value="GBL76037.1"/>
    <property type="molecule type" value="Genomic_DNA"/>
</dbReference>
<proteinExistence type="predicted"/>
<dbReference type="AlphaFoldDB" id="A0A4Y2A904"/>
<feature type="compositionally biased region" description="Basic and acidic residues" evidence="1">
    <location>
        <begin position="15"/>
        <end position="25"/>
    </location>
</feature>
<comment type="caution">
    <text evidence="2">The sequence shown here is derived from an EMBL/GenBank/DDBJ whole genome shotgun (WGS) entry which is preliminary data.</text>
</comment>
<keyword evidence="3" id="KW-1185">Reference proteome</keyword>
<protein>
    <submittedName>
        <fullName evidence="2">Uncharacterized protein</fullName>
    </submittedName>
</protein>